<evidence type="ECO:0008006" key="3">
    <source>
        <dbReference type="Google" id="ProtNLM"/>
    </source>
</evidence>
<accession>A0A238XLA6</accession>
<dbReference type="Proteomes" id="UP000198324">
    <property type="component" value="Unassembled WGS sequence"/>
</dbReference>
<dbReference type="OrthoDB" id="5457884at2"/>
<evidence type="ECO:0000313" key="2">
    <source>
        <dbReference type="Proteomes" id="UP000198324"/>
    </source>
</evidence>
<dbReference type="GO" id="GO:0003677">
    <property type="term" value="F:DNA binding"/>
    <property type="evidence" value="ECO:0007669"/>
    <property type="project" value="InterPro"/>
</dbReference>
<dbReference type="EMBL" id="FZOC01000001">
    <property type="protein sequence ID" value="SNR59361.1"/>
    <property type="molecule type" value="Genomic_DNA"/>
</dbReference>
<dbReference type="InterPro" id="IPR010982">
    <property type="entry name" value="Lambda_DNA-bd_dom_sf"/>
</dbReference>
<proteinExistence type="predicted"/>
<dbReference type="RefSeq" id="WP_089270860.1">
    <property type="nucleotide sequence ID" value="NZ_FZOC01000001.1"/>
</dbReference>
<sequence>MKPLECRSERHKMRFRIRERLDRQGLNMLEIARRIGVNKNLVRDTISGFRNNNRVLIALRDDFGIPEELLFMPSKDKA</sequence>
<organism evidence="1 2">
    <name type="scientific">Humidesulfovibrio mexicanus</name>
    <dbReference type="NCBI Taxonomy" id="147047"/>
    <lineage>
        <taxon>Bacteria</taxon>
        <taxon>Pseudomonadati</taxon>
        <taxon>Thermodesulfobacteriota</taxon>
        <taxon>Desulfovibrionia</taxon>
        <taxon>Desulfovibrionales</taxon>
        <taxon>Desulfovibrionaceae</taxon>
        <taxon>Humidesulfovibrio</taxon>
    </lineage>
</organism>
<name>A0A238XLA6_9BACT</name>
<protein>
    <recommendedName>
        <fullName evidence="3">HTH cro/C1-type domain-containing protein</fullName>
    </recommendedName>
</protein>
<dbReference type="SUPFAM" id="SSF47413">
    <property type="entry name" value="lambda repressor-like DNA-binding domains"/>
    <property type="match status" value="1"/>
</dbReference>
<evidence type="ECO:0000313" key="1">
    <source>
        <dbReference type="EMBL" id="SNR59361.1"/>
    </source>
</evidence>
<gene>
    <name evidence="1" type="ORF">SAMN04488503_0222</name>
</gene>
<keyword evidence="2" id="KW-1185">Reference proteome</keyword>
<reference evidence="1 2" key="1">
    <citation type="submission" date="2017-06" db="EMBL/GenBank/DDBJ databases">
        <authorList>
            <person name="Kim H.J."/>
            <person name="Triplett B.A."/>
        </authorList>
    </citation>
    <scope>NUCLEOTIDE SEQUENCE [LARGE SCALE GENOMIC DNA]</scope>
    <source>
        <strain evidence="1 2">DSM 13116</strain>
    </source>
</reference>
<dbReference type="AlphaFoldDB" id="A0A238XLA6"/>